<dbReference type="AlphaFoldDB" id="A0A329SKE9"/>
<feature type="transmembrane region" description="Helical" evidence="2">
    <location>
        <begin position="319"/>
        <end position="336"/>
    </location>
</feature>
<dbReference type="GO" id="GO:0016747">
    <property type="term" value="F:acyltransferase activity, transferring groups other than amino-acyl groups"/>
    <property type="evidence" value="ECO:0007669"/>
    <property type="project" value="InterPro"/>
</dbReference>
<dbReference type="EMBL" id="JAENGZ010000193">
    <property type="protein sequence ID" value="KAG6965806.1"/>
    <property type="molecule type" value="Genomic_DNA"/>
</dbReference>
<feature type="domain" description="Acyltransferase 3" evidence="3">
    <location>
        <begin position="65"/>
        <end position="368"/>
    </location>
</feature>
<evidence type="ECO:0000313" key="4">
    <source>
        <dbReference type="EMBL" id="KAG2861679.1"/>
    </source>
</evidence>
<dbReference type="EMBL" id="RCMG01000147">
    <property type="protein sequence ID" value="KAG2861679.1"/>
    <property type="molecule type" value="Genomic_DNA"/>
</dbReference>
<evidence type="ECO:0000256" key="1">
    <source>
        <dbReference type="SAM" id="MobiDB-lite"/>
    </source>
</evidence>
<dbReference type="PANTHER" id="PTHR23028">
    <property type="entry name" value="ACETYLTRANSFERASE"/>
    <property type="match status" value="1"/>
</dbReference>
<comment type="caution">
    <text evidence="7">The sequence shown here is derived from an EMBL/GenBank/DDBJ whole genome shotgun (WGS) entry which is preliminary data.</text>
</comment>
<dbReference type="InterPro" id="IPR002656">
    <property type="entry name" value="Acyl_transf_3_dom"/>
</dbReference>
<proteinExistence type="predicted"/>
<organism evidence="7 8">
    <name type="scientific">Phytophthora cactorum</name>
    <dbReference type="NCBI Taxonomy" id="29920"/>
    <lineage>
        <taxon>Eukaryota</taxon>
        <taxon>Sar</taxon>
        <taxon>Stramenopiles</taxon>
        <taxon>Oomycota</taxon>
        <taxon>Peronosporomycetes</taxon>
        <taxon>Peronosporales</taxon>
        <taxon>Peronosporaceae</taxon>
        <taxon>Phytophthora</taxon>
    </lineage>
</organism>
<feature type="transmembrane region" description="Helical" evidence="2">
    <location>
        <begin position="286"/>
        <end position="307"/>
    </location>
</feature>
<reference evidence="6" key="3">
    <citation type="submission" date="2021-01" db="EMBL/GenBank/DDBJ databases">
        <title>Phytophthora aleatoria, a newly-described species from Pinus radiata is distinct from Phytophthora cactorum isolates based on comparative genomics.</title>
        <authorList>
            <person name="Mcdougal R."/>
            <person name="Panda P."/>
            <person name="Williams N."/>
            <person name="Studholme D.J."/>
        </authorList>
    </citation>
    <scope>NUCLEOTIDE SEQUENCE</scope>
    <source>
        <strain evidence="6">NZFS 3830</strain>
    </source>
</reference>
<dbReference type="GO" id="GO:0000271">
    <property type="term" value="P:polysaccharide biosynthetic process"/>
    <property type="evidence" value="ECO:0007669"/>
    <property type="project" value="TreeGrafter"/>
</dbReference>
<feature type="compositionally biased region" description="Basic and acidic residues" evidence="1">
    <location>
        <begin position="1"/>
        <end position="20"/>
    </location>
</feature>
<keyword evidence="2" id="KW-0812">Transmembrane</keyword>
<gene>
    <name evidence="6" type="ORF">JG687_00005209</name>
    <name evidence="7" type="ORF">PC110_g7658</name>
    <name evidence="4" type="ORF">PC113_g6961</name>
    <name evidence="5" type="ORF">PC118_g7378</name>
</gene>
<dbReference type="InterPro" id="IPR050879">
    <property type="entry name" value="Acyltransferase_3"/>
</dbReference>
<accession>A0A329SKE9</accession>
<dbReference type="EMBL" id="MJFZ01000150">
    <property type="protein sequence ID" value="RAW36052.1"/>
    <property type="molecule type" value="Genomic_DNA"/>
</dbReference>
<evidence type="ECO:0000313" key="5">
    <source>
        <dbReference type="EMBL" id="KAG2987257.1"/>
    </source>
</evidence>
<dbReference type="Proteomes" id="UP000251314">
    <property type="component" value="Unassembled WGS sequence"/>
</dbReference>
<protein>
    <recommendedName>
        <fullName evidence="3">Acyltransferase 3 domain-containing protein</fullName>
    </recommendedName>
</protein>
<dbReference type="Pfam" id="PF01757">
    <property type="entry name" value="Acyl_transf_3"/>
    <property type="match status" value="1"/>
</dbReference>
<name>A0A329SKE9_9STRA</name>
<dbReference type="EMBL" id="RCML01000175">
    <property type="protein sequence ID" value="KAG2987257.1"/>
    <property type="molecule type" value="Genomic_DNA"/>
</dbReference>
<feature type="transmembrane region" description="Helical" evidence="2">
    <location>
        <begin position="248"/>
        <end position="265"/>
    </location>
</feature>
<evidence type="ECO:0000313" key="6">
    <source>
        <dbReference type="EMBL" id="KAG6965806.1"/>
    </source>
</evidence>
<keyword evidence="8" id="KW-1185">Reference proteome</keyword>
<feature type="transmembrane region" description="Helical" evidence="2">
    <location>
        <begin position="141"/>
        <end position="158"/>
    </location>
</feature>
<evidence type="ECO:0000313" key="8">
    <source>
        <dbReference type="Proteomes" id="UP000251314"/>
    </source>
</evidence>
<feature type="transmembrane region" description="Helical" evidence="2">
    <location>
        <begin position="92"/>
        <end position="113"/>
    </location>
</feature>
<sequence>MLRTHAPSEHDTAATTKADDVAVNVQTAPEDQPLLAQDEQDKDNQKKPVKAKKAAVAAAPPTKVLFLDGVRGLAALLVVTQHSHEYMQDLNLGAVAVDSFFVLSSFLLTWLFMKKSIRMLNQGAGLRKWAFTLADYFSKRFCRVYPLFALTCIALWFMDDEDKKRYFLIKQPESYELLRTLTFEFDYRYFVFWTLPLEISYYFFIPVLVLGILMLRKLWWVPFIPAYYWIITQGWTEYRTSHTVMRPHIPTFLAGSMAAILFVKLDTWIKASGFQFRFIHKLILRTIEFTALAVFLSIAFRGLFFIWVHENTAPKTPGFPFISVLVTTVFVSEMLLPSPLSSIFEWSFLRYWGKISFSVYLLHSFVLYNKTVSSQPNYYCRLFSRFGLLCMLTTVSYQLVEYPSQLLAQRITKALNEQETKGSGGMTVFWGEWANPSKVLAQRLAAVQEAKASGKWMQLLGLKKATPVKKEQPHESAA</sequence>
<feature type="region of interest" description="Disordered" evidence="1">
    <location>
        <begin position="1"/>
        <end position="54"/>
    </location>
</feature>
<dbReference type="Proteomes" id="UP000697107">
    <property type="component" value="Unassembled WGS sequence"/>
</dbReference>
<dbReference type="STRING" id="29920.A0A329SKE9"/>
<dbReference type="PANTHER" id="PTHR23028:SF53">
    <property type="entry name" value="ACYL_TRANSF_3 DOMAIN-CONTAINING PROTEIN"/>
    <property type="match status" value="1"/>
</dbReference>
<dbReference type="GO" id="GO:0016020">
    <property type="term" value="C:membrane"/>
    <property type="evidence" value="ECO:0007669"/>
    <property type="project" value="TreeGrafter"/>
</dbReference>
<reference evidence="7 8" key="1">
    <citation type="submission" date="2018-01" db="EMBL/GenBank/DDBJ databases">
        <title>Draft genome of the strawberry crown rot pathogen Phytophthora cactorum.</title>
        <authorList>
            <person name="Armitage A.D."/>
            <person name="Lysoe E."/>
            <person name="Nellist C.F."/>
            <person name="Harrison R.J."/>
            <person name="Brurberg M.B."/>
        </authorList>
    </citation>
    <scope>NUCLEOTIDE SEQUENCE [LARGE SCALE GENOMIC DNA]</scope>
    <source>
        <strain evidence="7 8">10300</strain>
    </source>
</reference>
<dbReference type="OrthoDB" id="207378at2759"/>
<keyword evidence="2" id="KW-1133">Transmembrane helix</keyword>
<feature type="transmembrane region" description="Helical" evidence="2">
    <location>
        <begin position="218"/>
        <end position="236"/>
    </location>
</feature>
<feature type="transmembrane region" description="Helical" evidence="2">
    <location>
        <begin position="190"/>
        <end position="211"/>
    </location>
</feature>
<evidence type="ECO:0000256" key="2">
    <source>
        <dbReference type="SAM" id="Phobius"/>
    </source>
</evidence>
<keyword evidence="2" id="KW-0472">Membrane</keyword>
<evidence type="ECO:0000313" key="7">
    <source>
        <dbReference type="EMBL" id="RAW36052.1"/>
    </source>
</evidence>
<dbReference type="Proteomes" id="UP000735874">
    <property type="component" value="Unassembled WGS sequence"/>
</dbReference>
<reference evidence="4" key="2">
    <citation type="submission" date="2018-10" db="EMBL/GenBank/DDBJ databases">
        <title>Effector identification in a new, highly contiguous assembly of the strawberry crown rot pathogen Phytophthora cactorum.</title>
        <authorList>
            <person name="Armitage A.D."/>
            <person name="Nellist C.F."/>
            <person name="Bates H."/>
            <person name="Vickerstaff R.J."/>
            <person name="Harrison R.J."/>
        </authorList>
    </citation>
    <scope>NUCLEOTIDE SEQUENCE</scope>
    <source>
        <strain evidence="4">15-7</strain>
        <strain evidence="5">P415</strain>
    </source>
</reference>
<dbReference type="VEuPathDB" id="FungiDB:PC110_g7658"/>
<evidence type="ECO:0000259" key="3">
    <source>
        <dbReference type="Pfam" id="PF01757"/>
    </source>
</evidence>
<dbReference type="Proteomes" id="UP000688947">
    <property type="component" value="Unassembled WGS sequence"/>
</dbReference>